<keyword evidence="9" id="KW-0325">Glycoprotein</keyword>
<dbReference type="PANTHER" id="PTHR31238">
    <property type="entry name" value="GERMIN-LIKE PROTEIN SUBFAMILY 3 MEMBER 3"/>
    <property type="match status" value="1"/>
</dbReference>
<evidence type="ECO:0000256" key="4">
    <source>
        <dbReference type="ARBA" id="ARBA00011268"/>
    </source>
</evidence>
<dbReference type="InterPro" id="IPR011051">
    <property type="entry name" value="RmlC_Cupin_sf"/>
</dbReference>
<comment type="subunit">
    <text evidence="4">Oligomer (believed to be a pentamer but probably hexamer).</text>
</comment>
<accession>A0A7N1A0C6</accession>
<dbReference type="InterPro" id="IPR014710">
    <property type="entry name" value="RmlC-like_jellyroll"/>
</dbReference>
<name>A0A7N1A0C6_KALFE</name>
<feature type="binding site" evidence="11">
    <location>
        <position position="94"/>
    </location>
    <ligand>
        <name>oxalate</name>
        <dbReference type="ChEBI" id="CHEBI:30623"/>
    </ligand>
</feature>
<dbReference type="SUPFAM" id="SSF51182">
    <property type="entry name" value="RmlC-like cupins"/>
    <property type="match status" value="1"/>
</dbReference>
<dbReference type="EnsemblPlants" id="Kaladp0056s0130.1.v1.1">
    <property type="protein sequence ID" value="Kaladp0056s0130.1.v1.1.CDS.1"/>
    <property type="gene ID" value="Kaladp0056s0130.v1.1"/>
</dbReference>
<dbReference type="OMA" id="YQYNSDL"/>
<evidence type="ECO:0000256" key="3">
    <source>
        <dbReference type="ARBA" id="ARBA00007456"/>
    </source>
</evidence>
<dbReference type="Proteomes" id="UP000594263">
    <property type="component" value="Unplaced"/>
</dbReference>
<evidence type="ECO:0000256" key="2">
    <source>
        <dbReference type="ARBA" id="ARBA00004271"/>
    </source>
</evidence>
<dbReference type="PRINTS" id="PR00325">
    <property type="entry name" value="GERMIN"/>
</dbReference>
<feature type="signal peptide" evidence="13">
    <location>
        <begin position="1"/>
        <end position="23"/>
    </location>
</feature>
<reference evidence="15" key="1">
    <citation type="submission" date="2021-01" db="UniProtKB">
        <authorList>
            <consortium name="EnsemblPlants"/>
        </authorList>
    </citation>
    <scope>IDENTIFICATION</scope>
</reference>
<dbReference type="SMART" id="SM00835">
    <property type="entry name" value="Cupin_1"/>
    <property type="match status" value="1"/>
</dbReference>
<dbReference type="InterPro" id="IPR006045">
    <property type="entry name" value="Cupin_1"/>
</dbReference>
<comment type="subcellular location">
    <subcellularLocation>
        <location evidence="2 13">Secreted</location>
        <location evidence="2 13">Extracellular space</location>
        <location evidence="2 13">Apoplast</location>
    </subcellularLocation>
</comment>
<organism evidence="15 16">
    <name type="scientific">Kalanchoe fedtschenkoi</name>
    <name type="common">Lavender scallops</name>
    <name type="synonym">South American air plant</name>
    <dbReference type="NCBI Taxonomy" id="63787"/>
    <lineage>
        <taxon>Eukaryota</taxon>
        <taxon>Viridiplantae</taxon>
        <taxon>Streptophyta</taxon>
        <taxon>Embryophyta</taxon>
        <taxon>Tracheophyta</taxon>
        <taxon>Spermatophyta</taxon>
        <taxon>Magnoliopsida</taxon>
        <taxon>eudicotyledons</taxon>
        <taxon>Gunneridae</taxon>
        <taxon>Pentapetalae</taxon>
        <taxon>Saxifragales</taxon>
        <taxon>Crassulaceae</taxon>
        <taxon>Kalanchoe</taxon>
    </lineage>
</organism>
<feature type="binding site" evidence="12">
    <location>
        <position position="97"/>
    </location>
    <ligand>
        <name>Mn(2+)</name>
        <dbReference type="ChEBI" id="CHEBI:29035"/>
    </ligand>
</feature>
<dbReference type="InterPro" id="IPR001929">
    <property type="entry name" value="Germin"/>
</dbReference>
<keyword evidence="7 11" id="KW-0479">Metal-binding</keyword>
<comment type="similarity">
    <text evidence="3 13">Belongs to the germin family.</text>
</comment>
<evidence type="ECO:0000256" key="7">
    <source>
        <dbReference type="ARBA" id="ARBA00022723"/>
    </source>
</evidence>
<feature type="domain" description="Cupin type-1" evidence="14">
    <location>
        <begin position="54"/>
        <end position="196"/>
    </location>
</feature>
<evidence type="ECO:0000256" key="11">
    <source>
        <dbReference type="PIRSR" id="PIRSR601929-1"/>
    </source>
</evidence>
<dbReference type="CDD" id="cd02241">
    <property type="entry name" value="cupin_OxOx"/>
    <property type="match status" value="1"/>
</dbReference>
<keyword evidence="8 13" id="KW-0732">Signal</keyword>
<evidence type="ECO:0000256" key="6">
    <source>
        <dbReference type="ARBA" id="ARBA00022525"/>
    </source>
</evidence>
<sequence>MAEASFFIIFSLAIVGMLSSAKAGDPDITSDFILPSTATVSSSYFLYTGLRAVFNSSAPRATLKASKASMAEFPALAGQSVSMAVLQFPPGAVNPPHVNSRASGILFVVRGSLEVGLVDTSNKLYTQTLHLGDVFVFPKGLVHFQYNADARNPATGVAAFGSASSGTFSIPTSVFEAGISDGILAESFKTDAATIRKLRAGLYV</sequence>
<evidence type="ECO:0000313" key="15">
    <source>
        <dbReference type="EnsemblPlants" id="Kaladp0056s0130.1.v1.1.CDS.1"/>
    </source>
</evidence>
<proteinExistence type="inferred from homology"/>
<evidence type="ECO:0000256" key="5">
    <source>
        <dbReference type="ARBA" id="ARBA00022523"/>
    </source>
</evidence>
<dbReference type="GO" id="GO:0048046">
    <property type="term" value="C:apoplast"/>
    <property type="evidence" value="ECO:0007669"/>
    <property type="project" value="UniProtKB-SubCell"/>
</dbReference>
<comment type="function">
    <text evidence="1">May play a role in plant defense. Probably has no oxalate oxidase activity even if the active site is conserved.</text>
</comment>
<evidence type="ECO:0000256" key="1">
    <source>
        <dbReference type="ARBA" id="ARBA00003629"/>
    </source>
</evidence>
<keyword evidence="16" id="KW-1185">Reference proteome</keyword>
<dbReference type="GO" id="GO:0030145">
    <property type="term" value="F:manganese ion binding"/>
    <property type="evidence" value="ECO:0007669"/>
    <property type="project" value="UniProtKB-UniRule"/>
</dbReference>
<evidence type="ECO:0000256" key="10">
    <source>
        <dbReference type="ARBA" id="ARBA00023211"/>
    </source>
</evidence>
<dbReference type="AlphaFoldDB" id="A0A7N1A0C6"/>
<keyword evidence="10 11" id="KW-0464">Manganese</keyword>
<evidence type="ECO:0000256" key="8">
    <source>
        <dbReference type="ARBA" id="ARBA00022729"/>
    </source>
</evidence>
<evidence type="ECO:0000256" key="13">
    <source>
        <dbReference type="RuleBase" id="RU366015"/>
    </source>
</evidence>
<protein>
    <recommendedName>
        <fullName evidence="13">Germin-like protein</fullName>
    </recommendedName>
</protein>
<dbReference type="Gene3D" id="2.60.120.10">
    <property type="entry name" value="Jelly Rolls"/>
    <property type="match status" value="1"/>
</dbReference>
<evidence type="ECO:0000256" key="12">
    <source>
        <dbReference type="PIRSR" id="PIRSR601929-2"/>
    </source>
</evidence>
<feature type="binding site" evidence="12">
    <location>
        <position position="143"/>
    </location>
    <ligand>
        <name>Mn(2+)</name>
        <dbReference type="ChEBI" id="CHEBI:29035"/>
    </ligand>
</feature>
<dbReference type="Gramene" id="Kaladp0056s0130.1.v1.1">
    <property type="protein sequence ID" value="Kaladp0056s0130.1.v1.1.CDS.1"/>
    <property type="gene ID" value="Kaladp0056s0130.v1.1"/>
</dbReference>
<evidence type="ECO:0000259" key="14">
    <source>
        <dbReference type="SMART" id="SM00835"/>
    </source>
</evidence>
<feature type="chain" id="PRO_5029939708" description="Germin-like protein" evidence="13">
    <location>
        <begin position="24"/>
        <end position="204"/>
    </location>
</feature>
<keyword evidence="6 13" id="KW-0964">Secreted</keyword>
<dbReference type="Pfam" id="PF00190">
    <property type="entry name" value="Cupin_1"/>
    <property type="match status" value="1"/>
</dbReference>
<dbReference type="FunFam" id="2.60.120.10:FF:000098">
    <property type="entry name" value="Germin-like protein 9-3"/>
    <property type="match status" value="1"/>
</dbReference>
<keyword evidence="5 13" id="KW-0052">Apoplast</keyword>
<evidence type="ECO:0000256" key="9">
    <source>
        <dbReference type="ARBA" id="ARBA00023180"/>
    </source>
</evidence>
<evidence type="ECO:0000313" key="16">
    <source>
        <dbReference type="Proteomes" id="UP000594263"/>
    </source>
</evidence>